<dbReference type="Proteomes" id="UP000316621">
    <property type="component" value="Chromosome 11"/>
</dbReference>
<evidence type="ECO:0008006" key="4">
    <source>
        <dbReference type="Google" id="ProtNLM"/>
    </source>
</evidence>
<keyword evidence="3" id="KW-1185">Reference proteome</keyword>
<proteinExistence type="predicted"/>
<dbReference type="PANTHER" id="PTHR47481:SF40">
    <property type="entry name" value="RETROTRANSPOSON GAG DOMAIN-CONTAINING PROTEIN"/>
    <property type="match status" value="1"/>
</dbReference>
<evidence type="ECO:0000313" key="2">
    <source>
        <dbReference type="EMBL" id="RZC83191.1"/>
    </source>
</evidence>
<feature type="compositionally biased region" description="Pro residues" evidence="1">
    <location>
        <begin position="408"/>
        <end position="423"/>
    </location>
</feature>
<sequence length="465" mass="51660">MYRFQLSTKPEHLESLAVLESVKWAFQLDCKKIIIESDYFTLVKTIQGLDADMPRELSGIVDDISFPIAFLRTGLGINWCFVEIAAVYTGSGEDADKNGAKMVKVQEMDLDAANGNGQFPGEKAFEDMEVVVTDKWNLPCCFEGSTNAHDCNGIMKLLLLAYKELLVLILKCCYESGFGIGTEDGGAVMLLVLEVLKLQEKLQLGSYALRPTDVDAGTEKQLDALCRQWIFATMTKDLMLTILKKGKTAKAIWDHLQTLFQDNKGSRAANLESKFVNLKFSDCASVDDYCDKLKSLSDRLHDLDFPMNDKRLVIQLVNGLPEEYNTVASFIQQSMPTFDAARSQLRTEEIRRAQYSIAPAPTALAAAASPMDITSSRSHQSSHRRRQKPQNGDRRGPSPSTTSSAIPPLLPTPTGPRPSPPLLPTPAPAYPSYWPPFCYGSRGLLVCNICTFSASFLPWRFLYHS</sequence>
<evidence type="ECO:0000256" key="1">
    <source>
        <dbReference type="SAM" id="MobiDB-lite"/>
    </source>
</evidence>
<dbReference type="PANTHER" id="PTHR47481">
    <property type="match status" value="1"/>
</dbReference>
<gene>
    <name evidence="2" type="ORF">C5167_045976</name>
</gene>
<feature type="compositionally biased region" description="Low complexity" evidence="1">
    <location>
        <begin position="368"/>
        <end position="379"/>
    </location>
</feature>
<accession>A0A4Y7LFX0</accession>
<reference evidence="2 3" key="1">
    <citation type="journal article" date="2018" name="Science">
        <title>The opium poppy genome and morphinan production.</title>
        <authorList>
            <person name="Guo L."/>
            <person name="Winzer T."/>
            <person name="Yang X."/>
            <person name="Li Y."/>
            <person name="Ning Z."/>
            <person name="He Z."/>
            <person name="Teodor R."/>
            <person name="Lu Y."/>
            <person name="Bowser T.A."/>
            <person name="Graham I.A."/>
            <person name="Ye K."/>
        </authorList>
    </citation>
    <scope>NUCLEOTIDE SEQUENCE [LARGE SCALE GENOMIC DNA]</scope>
    <source>
        <strain evidence="3">cv. HN1</strain>
        <tissue evidence="2">Leaves</tissue>
    </source>
</reference>
<name>A0A4Y7LFX0_PAPSO</name>
<organism evidence="2 3">
    <name type="scientific">Papaver somniferum</name>
    <name type="common">Opium poppy</name>
    <dbReference type="NCBI Taxonomy" id="3469"/>
    <lineage>
        <taxon>Eukaryota</taxon>
        <taxon>Viridiplantae</taxon>
        <taxon>Streptophyta</taxon>
        <taxon>Embryophyta</taxon>
        <taxon>Tracheophyta</taxon>
        <taxon>Spermatophyta</taxon>
        <taxon>Magnoliopsida</taxon>
        <taxon>Ranunculales</taxon>
        <taxon>Papaveraceae</taxon>
        <taxon>Papaveroideae</taxon>
        <taxon>Papaver</taxon>
    </lineage>
</organism>
<feature type="region of interest" description="Disordered" evidence="1">
    <location>
        <begin position="368"/>
        <end position="423"/>
    </location>
</feature>
<protein>
    <recommendedName>
        <fullName evidence="4">RNase H type-1 domain-containing protein</fullName>
    </recommendedName>
</protein>
<dbReference type="AlphaFoldDB" id="A0A4Y7LFX0"/>
<dbReference type="Pfam" id="PF14223">
    <property type="entry name" value="Retrotran_gag_2"/>
    <property type="match status" value="1"/>
</dbReference>
<dbReference type="EMBL" id="CM010725">
    <property type="protein sequence ID" value="RZC83191.1"/>
    <property type="molecule type" value="Genomic_DNA"/>
</dbReference>
<feature type="compositionally biased region" description="Low complexity" evidence="1">
    <location>
        <begin position="397"/>
        <end position="407"/>
    </location>
</feature>
<dbReference type="Gramene" id="RZC83191">
    <property type="protein sequence ID" value="RZC83191"/>
    <property type="gene ID" value="C5167_045976"/>
</dbReference>
<evidence type="ECO:0000313" key="3">
    <source>
        <dbReference type="Proteomes" id="UP000316621"/>
    </source>
</evidence>